<evidence type="ECO:0000256" key="3">
    <source>
        <dbReference type="ARBA" id="ARBA00022475"/>
    </source>
</evidence>
<dbReference type="InterPro" id="IPR035906">
    <property type="entry name" value="MetI-like_sf"/>
</dbReference>
<keyword evidence="10" id="KW-1185">Reference proteome</keyword>
<evidence type="ECO:0000256" key="2">
    <source>
        <dbReference type="ARBA" id="ARBA00022448"/>
    </source>
</evidence>
<dbReference type="SUPFAM" id="SSF161098">
    <property type="entry name" value="MetI-like"/>
    <property type="match status" value="1"/>
</dbReference>
<dbReference type="AlphaFoldDB" id="A0A9W7NFY6"/>
<dbReference type="Proteomes" id="UP000480854">
    <property type="component" value="Unassembled WGS sequence"/>
</dbReference>
<keyword evidence="4 7" id="KW-0812">Transmembrane</keyword>
<evidence type="ECO:0000256" key="1">
    <source>
        <dbReference type="ARBA" id="ARBA00004651"/>
    </source>
</evidence>
<dbReference type="OrthoDB" id="8138334at2"/>
<evidence type="ECO:0000256" key="7">
    <source>
        <dbReference type="RuleBase" id="RU363032"/>
    </source>
</evidence>
<dbReference type="InterPro" id="IPR000515">
    <property type="entry name" value="MetI-like"/>
</dbReference>
<dbReference type="Pfam" id="PF00528">
    <property type="entry name" value="BPD_transp_1"/>
    <property type="match status" value="1"/>
</dbReference>
<evidence type="ECO:0000256" key="4">
    <source>
        <dbReference type="ARBA" id="ARBA00022692"/>
    </source>
</evidence>
<keyword evidence="2 7" id="KW-0813">Transport</keyword>
<keyword evidence="6 7" id="KW-0472">Membrane</keyword>
<feature type="transmembrane region" description="Helical" evidence="7">
    <location>
        <begin position="62"/>
        <end position="83"/>
    </location>
</feature>
<evidence type="ECO:0000256" key="5">
    <source>
        <dbReference type="ARBA" id="ARBA00022989"/>
    </source>
</evidence>
<accession>A0A9W7NFY6</accession>
<comment type="caution">
    <text evidence="9">The sequence shown here is derived from an EMBL/GenBank/DDBJ whole genome shotgun (WGS) entry which is preliminary data.</text>
</comment>
<feature type="transmembrane region" description="Helical" evidence="7">
    <location>
        <begin position="163"/>
        <end position="185"/>
    </location>
</feature>
<organism evidence="9 10">
    <name type="scientific">Roseomonas genomospecies 6</name>
    <dbReference type="NCBI Taxonomy" id="214106"/>
    <lineage>
        <taxon>Bacteria</taxon>
        <taxon>Pseudomonadati</taxon>
        <taxon>Pseudomonadota</taxon>
        <taxon>Alphaproteobacteria</taxon>
        <taxon>Acetobacterales</taxon>
        <taxon>Roseomonadaceae</taxon>
        <taxon>Roseomonas</taxon>
    </lineage>
</organism>
<dbReference type="PANTHER" id="PTHR30151">
    <property type="entry name" value="ALKANE SULFONATE ABC TRANSPORTER-RELATED, MEMBRANE SUBUNIT"/>
    <property type="match status" value="1"/>
</dbReference>
<reference evidence="9 10" key="1">
    <citation type="submission" date="2018-07" db="EMBL/GenBank/DDBJ databases">
        <title>Genome sequence of Azospirillum sp. ATCC 49961.</title>
        <authorList>
            <person name="Sant'Anna F.H."/>
            <person name="Baldani J.I."/>
            <person name="Zilli J.E."/>
            <person name="Reis V.M."/>
            <person name="Hartmann A."/>
            <person name="Cruz L."/>
            <person name="de Souza E.M."/>
            <person name="de Oliveira Pedrosa F."/>
            <person name="Passaglia L.M.P."/>
        </authorList>
    </citation>
    <scope>NUCLEOTIDE SEQUENCE [LARGE SCALE GENOMIC DNA]</scope>
    <source>
        <strain evidence="9 10">ATCC 49961</strain>
    </source>
</reference>
<dbReference type="PROSITE" id="PS50928">
    <property type="entry name" value="ABC_TM1"/>
    <property type="match status" value="1"/>
</dbReference>
<dbReference type="Gene3D" id="1.10.3720.10">
    <property type="entry name" value="MetI-like"/>
    <property type="match status" value="1"/>
</dbReference>
<dbReference type="PANTHER" id="PTHR30151:SF7">
    <property type="entry name" value="NITRATE IMPORT PERMEASE PROTEIN NRTB"/>
    <property type="match status" value="1"/>
</dbReference>
<name>A0A9W7NFY6_9PROT</name>
<dbReference type="EMBL" id="QOKW01000043">
    <property type="protein sequence ID" value="KAA0676057.1"/>
    <property type="molecule type" value="Genomic_DNA"/>
</dbReference>
<feature type="transmembrane region" description="Helical" evidence="7">
    <location>
        <begin position="328"/>
        <end position="346"/>
    </location>
</feature>
<proteinExistence type="inferred from homology"/>
<dbReference type="RefSeq" id="WP_149472264.1">
    <property type="nucleotide sequence ID" value="NZ_QOKW01000043.1"/>
</dbReference>
<evidence type="ECO:0000313" key="10">
    <source>
        <dbReference type="Proteomes" id="UP000480854"/>
    </source>
</evidence>
<evidence type="ECO:0000313" key="9">
    <source>
        <dbReference type="EMBL" id="KAA0676057.1"/>
    </source>
</evidence>
<keyword evidence="3" id="KW-1003">Cell membrane</keyword>
<comment type="similarity">
    <text evidence="7">Belongs to the binding-protein-dependent transport system permease family.</text>
</comment>
<evidence type="ECO:0000256" key="6">
    <source>
        <dbReference type="ARBA" id="ARBA00023136"/>
    </source>
</evidence>
<sequence>MTSVTEASPLSSAEAMRARRKARLAHALNRAAATLQIVGFGWLTPLLRMAAGDSPRQQGRELWQQMGVPLTALMLFLAAWAWLAPQVNTSLGAIPGPAQVWEQVGNLHADHKAERAKEAAFYDRQAKRNAELLAKDPAAEVKTRPYAGKPTYLDQIVTSLKTVFTGFLIGALVAVPLGVACGLSRTVNAAMNPLIQIFKPVSPLAWLPLVTMVVSATVSSDNPAFEKSFLTSAITVTLCSLWPTLINTAVGVSSIDKDLMNVGKVLQLSGPTMVRRLVLPSALPYIFTGLRLSLGVGWMVLIAAEMLAQNPGLGKFVWDEFQNGSSSSLARIMVAVFTIGLIGFLLDRVMLAFQAAVSHTGTR</sequence>
<feature type="transmembrane region" description="Helical" evidence="7">
    <location>
        <begin position="197"/>
        <end position="217"/>
    </location>
</feature>
<dbReference type="CDD" id="cd06261">
    <property type="entry name" value="TM_PBP2"/>
    <property type="match status" value="1"/>
</dbReference>
<feature type="transmembrane region" description="Helical" evidence="7">
    <location>
        <begin position="229"/>
        <end position="250"/>
    </location>
</feature>
<dbReference type="GO" id="GO:0055085">
    <property type="term" value="P:transmembrane transport"/>
    <property type="evidence" value="ECO:0007669"/>
    <property type="project" value="InterPro"/>
</dbReference>
<evidence type="ECO:0000259" key="8">
    <source>
        <dbReference type="PROSITE" id="PS50928"/>
    </source>
</evidence>
<dbReference type="GO" id="GO:0005886">
    <property type="term" value="C:plasma membrane"/>
    <property type="evidence" value="ECO:0007669"/>
    <property type="project" value="UniProtKB-SubCell"/>
</dbReference>
<gene>
    <name evidence="9" type="ORF">DS843_28765</name>
</gene>
<comment type="subcellular location">
    <subcellularLocation>
        <location evidence="1 7">Cell membrane</location>
        <topology evidence="1 7">Multi-pass membrane protein</topology>
    </subcellularLocation>
</comment>
<feature type="domain" description="ABC transmembrane type-1" evidence="8">
    <location>
        <begin position="156"/>
        <end position="350"/>
    </location>
</feature>
<protein>
    <submittedName>
        <fullName evidence="9">ABC transporter permease</fullName>
    </submittedName>
</protein>
<feature type="transmembrane region" description="Helical" evidence="7">
    <location>
        <begin position="282"/>
        <end position="308"/>
    </location>
</feature>
<keyword evidence="5 7" id="KW-1133">Transmembrane helix</keyword>